<dbReference type="STRING" id="1095776.SAMN04515672_4119"/>
<accession>A0A1G9F7U4</accession>
<name>A0A1G9F7U4_9EURY</name>
<dbReference type="OrthoDB" id="9287at2157"/>
<dbReference type="Proteomes" id="UP000198882">
    <property type="component" value="Unassembled WGS sequence"/>
</dbReference>
<keyword evidence="2" id="KW-1185">Reference proteome</keyword>
<proteinExistence type="predicted"/>
<protein>
    <recommendedName>
        <fullName evidence="3">Nucleotidyltransferase domain-containing protein</fullName>
    </recommendedName>
</protein>
<evidence type="ECO:0000313" key="1">
    <source>
        <dbReference type="EMBL" id="SDK84441.1"/>
    </source>
</evidence>
<gene>
    <name evidence="1" type="ORF">SAMN04515672_4119</name>
</gene>
<organism evidence="1 2">
    <name type="scientific">Natronorubrum texcoconense</name>
    <dbReference type="NCBI Taxonomy" id="1095776"/>
    <lineage>
        <taxon>Archaea</taxon>
        <taxon>Methanobacteriati</taxon>
        <taxon>Methanobacteriota</taxon>
        <taxon>Stenosarchaea group</taxon>
        <taxon>Halobacteria</taxon>
        <taxon>Halobacteriales</taxon>
        <taxon>Natrialbaceae</taxon>
        <taxon>Natronorubrum</taxon>
    </lineage>
</organism>
<dbReference type="AlphaFoldDB" id="A0A1G9F7U4"/>
<dbReference type="EMBL" id="FNFE01000007">
    <property type="protein sequence ID" value="SDK84441.1"/>
    <property type="molecule type" value="Genomic_DNA"/>
</dbReference>
<evidence type="ECO:0000313" key="2">
    <source>
        <dbReference type="Proteomes" id="UP000198882"/>
    </source>
</evidence>
<evidence type="ECO:0008006" key="3">
    <source>
        <dbReference type="Google" id="ProtNLM"/>
    </source>
</evidence>
<reference evidence="2" key="1">
    <citation type="submission" date="2016-10" db="EMBL/GenBank/DDBJ databases">
        <authorList>
            <person name="Varghese N."/>
            <person name="Submissions S."/>
        </authorList>
    </citation>
    <scope>NUCLEOTIDE SEQUENCE [LARGE SCALE GENOMIC DNA]</scope>
    <source>
        <strain evidence="2">B4,CECT 8067,JCM 17497</strain>
    </source>
</reference>
<dbReference type="RefSeq" id="WP_090311186.1">
    <property type="nucleotide sequence ID" value="NZ_FNFE01000007.1"/>
</dbReference>
<sequence>MSDGSSQGSAADAFADRAQAEYGDSIRHLVVFGDAVRGDDRGMRAEWEALVVLEDHDEAAERQLEGLGERVGLEHGVVTSVYVLPVERFEASEDHPFVRTAFEEGRSYV</sequence>